<evidence type="ECO:0000313" key="3">
    <source>
        <dbReference type="EMBL" id="QUE53125.1"/>
    </source>
</evidence>
<feature type="region of interest" description="Disordered" evidence="1">
    <location>
        <begin position="469"/>
        <end position="488"/>
    </location>
</feature>
<feature type="compositionally biased region" description="Polar residues" evidence="1">
    <location>
        <begin position="25"/>
        <end position="42"/>
    </location>
</feature>
<organism evidence="3 4">
    <name type="scientific">Luteolibacter ambystomatis</name>
    <dbReference type="NCBI Taxonomy" id="2824561"/>
    <lineage>
        <taxon>Bacteria</taxon>
        <taxon>Pseudomonadati</taxon>
        <taxon>Verrucomicrobiota</taxon>
        <taxon>Verrucomicrobiia</taxon>
        <taxon>Verrucomicrobiales</taxon>
        <taxon>Verrucomicrobiaceae</taxon>
        <taxon>Luteolibacter</taxon>
    </lineage>
</organism>
<sequence length="710" mass="74287">MKPTSKFLLWSLMLASTVARPLAAQETNLTPAAQPRQSTHGTRGQDGADGRNGKNGQDGARGQDGQSGKSSATAPIERQALLAQISAAHHAIGEAAQAADDETGADAEPFRKTMEKYAAWLGTLQGEFTALGAVPANQGAETKDVAETLNNTAWELLTESNEPAGNAAVALKVTDAMIALAKAGGGTIPAHMLDTRARALFLTGARDAAVQQQQEAVTAADNDEKALLKETLAAYRRGELPKAHRGHTVVEEAASREEAIADALKVARAHAAAEANSSTEAARAEATAAKEKAIAQANLLMEAARAEVIAARENAVAQARTSEAAKSNAVMSDAAAVKARAEALKSESLIAMPRRAALGIPITGESKFNTAAAAYSVNEIAWELLTHPDTNKRKPDLALSLSEVAEKLVAEGQQPERKDAALMDTRARALFQLGRKDEAIGLQKKAIEASGGEDGLKEELTATLAAYEKGESPAAREEDQSPAPAEAKATQLNSVAWALVGQSWKPEETLKIADAALVLAGDKHVRKHALDTRARAAFQAGRKDDAIATEKQAIAACGEADAALKKNFEAALASFEKGEVPRTAIAGGTVAQAAPAAPAAETPRAYSDEEATEANEKAWNLMTDAAPTKEQATQALALIGPAVNGVAKDYEMRPAMLDTKGRALFILGKKAEAIAAEKEALATCGDDHPEKETFENTLASYEKGTLPPAE</sequence>
<dbReference type="InterPro" id="IPR011990">
    <property type="entry name" value="TPR-like_helical_dom_sf"/>
</dbReference>
<feature type="chain" id="PRO_5036849240" description="Tetratricopeptide repeat protein" evidence="2">
    <location>
        <begin position="25"/>
        <end position="710"/>
    </location>
</feature>
<keyword evidence="2" id="KW-0732">Signal</keyword>
<gene>
    <name evidence="3" type="ORF">KBB96_09555</name>
</gene>
<evidence type="ECO:0000256" key="2">
    <source>
        <dbReference type="SAM" id="SignalP"/>
    </source>
</evidence>
<feature type="region of interest" description="Disordered" evidence="1">
    <location>
        <begin position="684"/>
        <end position="710"/>
    </location>
</feature>
<reference evidence="3" key="1">
    <citation type="submission" date="2021-04" db="EMBL/GenBank/DDBJ databases">
        <title>Luteolibacter sp. 32A isolated from the skin of an Anderson's salamander (Ambystoma andersonii).</title>
        <authorList>
            <person name="Spergser J."/>
            <person name="Busse H.-J."/>
        </authorList>
    </citation>
    <scope>NUCLEOTIDE SEQUENCE</scope>
    <source>
        <strain evidence="3">32A</strain>
    </source>
</reference>
<feature type="signal peptide" evidence="2">
    <location>
        <begin position="1"/>
        <end position="24"/>
    </location>
</feature>
<dbReference type="EMBL" id="CP073100">
    <property type="protein sequence ID" value="QUE53125.1"/>
    <property type="molecule type" value="Genomic_DNA"/>
</dbReference>
<proteinExistence type="predicted"/>
<dbReference type="KEGG" id="lamb:KBB96_09555"/>
<feature type="compositionally biased region" description="Basic and acidic residues" evidence="1">
    <location>
        <begin position="469"/>
        <end position="479"/>
    </location>
</feature>
<feature type="region of interest" description="Disordered" evidence="1">
    <location>
        <begin position="25"/>
        <end position="73"/>
    </location>
</feature>
<evidence type="ECO:0008006" key="5">
    <source>
        <dbReference type="Google" id="ProtNLM"/>
    </source>
</evidence>
<keyword evidence="4" id="KW-1185">Reference proteome</keyword>
<dbReference type="RefSeq" id="WP_211634469.1">
    <property type="nucleotide sequence ID" value="NZ_CP073100.1"/>
</dbReference>
<dbReference type="Proteomes" id="UP000676169">
    <property type="component" value="Chromosome"/>
</dbReference>
<dbReference type="SUPFAM" id="SSF48452">
    <property type="entry name" value="TPR-like"/>
    <property type="match status" value="1"/>
</dbReference>
<evidence type="ECO:0000313" key="4">
    <source>
        <dbReference type="Proteomes" id="UP000676169"/>
    </source>
</evidence>
<accession>A0A975PH11</accession>
<name>A0A975PH11_9BACT</name>
<feature type="compositionally biased region" description="Polar residues" evidence="1">
    <location>
        <begin position="64"/>
        <end position="73"/>
    </location>
</feature>
<feature type="compositionally biased region" description="Basic and acidic residues" evidence="1">
    <location>
        <begin position="684"/>
        <end position="694"/>
    </location>
</feature>
<protein>
    <recommendedName>
        <fullName evidence="5">Tetratricopeptide repeat protein</fullName>
    </recommendedName>
</protein>
<dbReference type="AlphaFoldDB" id="A0A975PH11"/>
<evidence type="ECO:0000256" key="1">
    <source>
        <dbReference type="SAM" id="MobiDB-lite"/>
    </source>
</evidence>